<name>I3V1Q5_PSEPU</name>
<dbReference type="KEGG" id="ppi:YSA_09076"/>
<accession>I3V1Q5</accession>
<dbReference type="AlphaFoldDB" id="I3V1Q5"/>
<sequence length="40" mass="4588">MLSGAALRKALFKNWIPRMRTVQIAISVKGRFFMLFPSTC</sequence>
<proteinExistence type="predicted"/>
<evidence type="ECO:0000313" key="2">
    <source>
        <dbReference type="Proteomes" id="UP000005268"/>
    </source>
</evidence>
<dbReference type="Proteomes" id="UP000005268">
    <property type="component" value="Chromosome"/>
</dbReference>
<evidence type="ECO:0000313" key="1">
    <source>
        <dbReference type="EMBL" id="AFK71676.1"/>
    </source>
</evidence>
<gene>
    <name evidence="1" type="ORF">YSA_09076</name>
</gene>
<organism evidence="1 2">
    <name type="scientific">Pseudomonas putida ND6</name>
    <dbReference type="NCBI Taxonomy" id="231023"/>
    <lineage>
        <taxon>Bacteria</taxon>
        <taxon>Pseudomonadati</taxon>
        <taxon>Pseudomonadota</taxon>
        <taxon>Gammaproteobacteria</taxon>
        <taxon>Pseudomonadales</taxon>
        <taxon>Pseudomonadaceae</taxon>
        <taxon>Pseudomonas</taxon>
    </lineage>
</organism>
<dbReference type="EMBL" id="CP003588">
    <property type="protein sequence ID" value="AFK71676.1"/>
    <property type="molecule type" value="Genomic_DNA"/>
</dbReference>
<dbReference type="HOGENOM" id="CLU_3295241_0_0_6"/>
<reference evidence="1 2" key="1">
    <citation type="journal article" date="2012" name="J. Bacteriol.">
        <title>Complete Genome Sequence of the Naphthalene-Degrading Pseudomonas putida Strain ND6.</title>
        <authorList>
            <person name="Li S."/>
            <person name="Zhao H."/>
            <person name="Li Y."/>
            <person name="Niu S."/>
            <person name="Cai B."/>
        </authorList>
    </citation>
    <scope>NUCLEOTIDE SEQUENCE [LARGE SCALE GENOMIC DNA]</scope>
    <source>
        <strain evidence="1 2">ND6</strain>
    </source>
</reference>
<protein>
    <submittedName>
        <fullName evidence="1">Uncharacterized protein</fullName>
    </submittedName>
</protein>